<accession>A0ABU0DXS2</accession>
<dbReference type="EMBL" id="JAUSUR010000001">
    <property type="protein sequence ID" value="MDQ0359442.1"/>
    <property type="molecule type" value="Genomic_DNA"/>
</dbReference>
<gene>
    <name evidence="1" type="ORF">J2S15_000173</name>
</gene>
<reference evidence="1 2" key="1">
    <citation type="submission" date="2023-07" db="EMBL/GenBank/DDBJ databases">
        <title>Genomic Encyclopedia of Type Strains, Phase IV (KMG-IV): sequencing the most valuable type-strain genomes for metagenomic binning, comparative biology and taxonomic classification.</title>
        <authorList>
            <person name="Goeker M."/>
        </authorList>
    </citation>
    <scope>NUCLEOTIDE SEQUENCE [LARGE SCALE GENOMIC DNA]</scope>
    <source>
        <strain evidence="1 2">DSM 16784</strain>
    </source>
</reference>
<comment type="caution">
    <text evidence="1">The sequence shown here is derived from an EMBL/GenBank/DDBJ whole genome shotgun (WGS) entry which is preliminary data.</text>
</comment>
<protein>
    <recommendedName>
        <fullName evidence="3">DUF4238 domain-containing protein</fullName>
    </recommendedName>
</protein>
<dbReference type="Proteomes" id="UP001230220">
    <property type="component" value="Unassembled WGS sequence"/>
</dbReference>
<sequence length="271" mass="31329">MEDSSQLIKTNDTENHIKRIEDAATPILKKIITDVTLSKSIKRTKHIRVTSIEWDKLSKYFALQIIRTPRGREGYFGDASSYLNRITSKSSLNLAKQQFVNNMVYILQLGTYGENGFSGKLKETETYFSAIFNIIKKSKPNIFILNKPQDQFIIGDHPCVALGEFMIDTIIMPLSPTILLKLSDSKTNLQTGIISIKDCPEALYEFSLVTEYKASVEKIIFQTNISKYFDLKQQILKSDKKWNDKVHLWSLSSMKKYYEEMKNDEKEKRIK</sequence>
<proteinExistence type="predicted"/>
<keyword evidence="2" id="KW-1185">Reference proteome</keyword>
<dbReference type="Pfam" id="PF14022">
    <property type="entry name" value="DUF4238"/>
    <property type="match status" value="1"/>
</dbReference>
<organism evidence="1 2">
    <name type="scientific">Breznakia pachnodae</name>
    <dbReference type="NCBI Taxonomy" id="265178"/>
    <lineage>
        <taxon>Bacteria</taxon>
        <taxon>Bacillati</taxon>
        <taxon>Bacillota</taxon>
        <taxon>Erysipelotrichia</taxon>
        <taxon>Erysipelotrichales</taxon>
        <taxon>Erysipelotrichaceae</taxon>
        <taxon>Breznakia</taxon>
    </lineage>
</organism>
<evidence type="ECO:0008006" key="3">
    <source>
        <dbReference type="Google" id="ProtNLM"/>
    </source>
</evidence>
<dbReference type="InterPro" id="IPR025332">
    <property type="entry name" value="DUF4238"/>
</dbReference>
<evidence type="ECO:0000313" key="1">
    <source>
        <dbReference type="EMBL" id="MDQ0359442.1"/>
    </source>
</evidence>
<dbReference type="RefSeq" id="WP_370872442.1">
    <property type="nucleotide sequence ID" value="NZ_JAUSUR010000001.1"/>
</dbReference>
<evidence type="ECO:0000313" key="2">
    <source>
        <dbReference type="Proteomes" id="UP001230220"/>
    </source>
</evidence>
<name>A0ABU0DXS2_9FIRM</name>